<keyword evidence="3" id="KW-1185">Reference proteome</keyword>
<accession>A0A6A4KY00</accession>
<dbReference type="Pfam" id="PF03140">
    <property type="entry name" value="DUF247"/>
    <property type="match status" value="1"/>
</dbReference>
<dbReference type="AlphaFoldDB" id="A0A6A4KY00"/>
<proteinExistence type="predicted"/>
<sequence length="173" mass="19324">MEITATEMISRGENDDGEGLQRLTSTIGAKLAEGAQKTKSLISSACIFTVPKDLRKVNQSAYTPRLLAIGPLHRNDKHLPTAMQQVKMSYTDHLLSRLAAGMEGQELEEKKNAVLRECLAEMKKSIVNANNCYLDEVNLDEEMLLVDGCFILELVYRDRTLELEVRKLKASAL</sequence>
<dbReference type="PANTHER" id="PTHR31170:SF25">
    <property type="entry name" value="BNAA09G04570D PROTEIN"/>
    <property type="match status" value="1"/>
</dbReference>
<evidence type="ECO:0000256" key="1">
    <source>
        <dbReference type="SAM" id="MobiDB-lite"/>
    </source>
</evidence>
<evidence type="ECO:0000313" key="2">
    <source>
        <dbReference type="EMBL" id="KAE9447608.1"/>
    </source>
</evidence>
<dbReference type="Proteomes" id="UP000428333">
    <property type="component" value="Linkage Group LG12"/>
</dbReference>
<dbReference type="PANTHER" id="PTHR31170">
    <property type="entry name" value="BNAC04G53230D PROTEIN"/>
    <property type="match status" value="1"/>
</dbReference>
<evidence type="ECO:0000313" key="3">
    <source>
        <dbReference type="Proteomes" id="UP000428333"/>
    </source>
</evidence>
<comment type="caution">
    <text evidence="2">The sequence shown here is derived from an EMBL/GenBank/DDBJ whole genome shotgun (WGS) entry which is preliminary data.</text>
</comment>
<feature type="non-terminal residue" evidence="2">
    <location>
        <position position="1"/>
    </location>
</feature>
<dbReference type="OrthoDB" id="591587at2759"/>
<organism evidence="2 3">
    <name type="scientific">Rhododendron williamsianum</name>
    <dbReference type="NCBI Taxonomy" id="262921"/>
    <lineage>
        <taxon>Eukaryota</taxon>
        <taxon>Viridiplantae</taxon>
        <taxon>Streptophyta</taxon>
        <taxon>Embryophyta</taxon>
        <taxon>Tracheophyta</taxon>
        <taxon>Spermatophyta</taxon>
        <taxon>Magnoliopsida</taxon>
        <taxon>eudicotyledons</taxon>
        <taxon>Gunneridae</taxon>
        <taxon>Pentapetalae</taxon>
        <taxon>asterids</taxon>
        <taxon>Ericales</taxon>
        <taxon>Ericaceae</taxon>
        <taxon>Ericoideae</taxon>
        <taxon>Rhodoreae</taxon>
        <taxon>Rhododendron</taxon>
    </lineage>
</organism>
<name>A0A6A4KY00_9ERIC</name>
<dbReference type="InterPro" id="IPR004158">
    <property type="entry name" value="DUF247_pln"/>
</dbReference>
<protein>
    <submittedName>
        <fullName evidence="2">Uncharacterized protein</fullName>
    </submittedName>
</protein>
<gene>
    <name evidence="2" type="ORF">C3L33_20492</name>
</gene>
<dbReference type="EMBL" id="QEFC01003500">
    <property type="protein sequence ID" value="KAE9447608.1"/>
    <property type="molecule type" value="Genomic_DNA"/>
</dbReference>
<reference evidence="2 3" key="1">
    <citation type="journal article" date="2019" name="Genome Biol. Evol.">
        <title>The Rhododendron genome and chromosomal organization provide insight into shared whole-genome duplications across the heath family (Ericaceae).</title>
        <authorList>
            <person name="Soza V.L."/>
            <person name="Lindsley D."/>
            <person name="Waalkes A."/>
            <person name="Ramage E."/>
            <person name="Patwardhan R.P."/>
            <person name="Burton J.N."/>
            <person name="Adey A."/>
            <person name="Kumar A."/>
            <person name="Qiu R."/>
            <person name="Shendure J."/>
            <person name="Hall B."/>
        </authorList>
    </citation>
    <scope>NUCLEOTIDE SEQUENCE [LARGE SCALE GENOMIC DNA]</scope>
    <source>
        <strain evidence="2">RSF 1966-606</strain>
    </source>
</reference>
<feature type="region of interest" description="Disordered" evidence="1">
    <location>
        <begin position="1"/>
        <end position="20"/>
    </location>
</feature>